<dbReference type="AlphaFoldDB" id="A0A081Q9U3"/>
<evidence type="ECO:0000256" key="14">
    <source>
        <dbReference type="ARBA" id="ARBA00042865"/>
    </source>
</evidence>
<keyword evidence="11" id="KW-0472">Membrane</keyword>
<keyword evidence="6" id="KW-0479">Metal-binding</keyword>
<evidence type="ECO:0000256" key="5">
    <source>
        <dbReference type="ARBA" id="ARBA00022692"/>
    </source>
</evidence>
<dbReference type="GO" id="GO:0046872">
    <property type="term" value="F:metal ion binding"/>
    <property type="evidence" value="ECO:0007669"/>
    <property type="project" value="UniProtKB-KW"/>
</dbReference>
<dbReference type="InterPro" id="IPR003406">
    <property type="entry name" value="Glyco_trans_14"/>
</dbReference>
<dbReference type="GO" id="GO:0015012">
    <property type="term" value="P:heparan sulfate proteoglycan biosynthetic process"/>
    <property type="evidence" value="ECO:0007669"/>
    <property type="project" value="TreeGrafter"/>
</dbReference>
<dbReference type="EMBL" id="JYGQ01000004">
    <property type="protein sequence ID" value="KJQ69709.1"/>
    <property type="molecule type" value="Genomic_DNA"/>
</dbReference>
<evidence type="ECO:0000313" key="15">
    <source>
        <dbReference type="EMBL" id="KJQ69709.1"/>
    </source>
</evidence>
<keyword evidence="3" id="KW-0328">Glycosyltransferase</keyword>
<keyword evidence="8" id="KW-0735">Signal-anchor</keyword>
<dbReference type="PANTHER" id="PTHR46025">
    <property type="entry name" value="XYLOSYLTRANSFERASE OXT"/>
    <property type="match status" value="1"/>
</dbReference>
<dbReference type="PATRIC" id="fig|28037.100.peg.339"/>
<dbReference type="GO" id="GO:0050650">
    <property type="term" value="P:chondroitin sulfate proteoglycan biosynthetic process"/>
    <property type="evidence" value="ECO:0007669"/>
    <property type="project" value="TreeGrafter"/>
</dbReference>
<keyword evidence="10" id="KW-0333">Golgi apparatus</keyword>
<dbReference type="GO" id="GO:0016020">
    <property type="term" value="C:membrane"/>
    <property type="evidence" value="ECO:0007669"/>
    <property type="project" value="InterPro"/>
</dbReference>
<keyword evidence="13" id="KW-0325">Glycoprotein</keyword>
<evidence type="ECO:0000256" key="4">
    <source>
        <dbReference type="ARBA" id="ARBA00022679"/>
    </source>
</evidence>
<accession>A0A081Q9U3</accession>
<evidence type="ECO:0000256" key="8">
    <source>
        <dbReference type="ARBA" id="ARBA00022968"/>
    </source>
</evidence>
<keyword evidence="4" id="KW-0808">Transferase</keyword>
<evidence type="ECO:0000256" key="12">
    <source>
        <dbReference type="ARBA" id="ARBA00023157"/>
    </source>
</evidence>
<dbReference type="InterPro" id="IPR043538">
    <property type="entry name" value="XYLT"/>
</dbReference>
<evidence type="ECO:0000256" key="11">
    <source>
        <dbReference type="ARBA" id="ARBA00023136"/>
    </source>
</evidence>
<protein>
    <recommendedName>
        <fullName evidence="14">Peptide O-xylosyltransferase</fullName>
    </recommendedName>
</protein>
<evidence type="ECO:0000256" key="3">
    <source>
        <dbReference type="ARBA" id="ARBA00022676"/>
    </source>
</evidence>
<dbReference type="Pfam" id="PF02485">
    <property type="entry name" value="Branch"/>
    <property type="match status" value="1"/>
</dbReference>
<evidence type="ECO:0000313" key="16">
    <source>
        <dbReference type="Proteomes" id="UP000033415"/>
    </source>
</evidence>
<evidence type="ECO:0000256" key="10">
    <source>
        <dbReference type="ARBA" id="ARBA00023034"/>
    </source>
</evidence>
<evidence type="ECO:0000256" key="1">
    <source>
        <dbReference type="ARBA" id="ARBA00004323"/>
    </source>
</evidence>
<gene>
    <name evidence="15" type="ORF">TZ91_01547</name>
</gene>
<dbReference type="PANTHER" id="PTHR46025:SF3">
    <property type="entry name" value="XYLOSYLTRANSFERASE OXT"/>
    <property type="match status" value="1"/>
</dbReference>
<evidence type="ECO:0000256" key="9">
    <source>
        <dbReference type="ARBA" id="ARBA00022989"/>
    </source>
</evidence>
<name>A0A081Q9U3_STRMT</name>
<dbReference type="RefSeq" id="WP_033686416.1">
    <property type="nucleotide sequence ID" value="NZ_JYGQ01000004.1"/>
</dbReference>
<comment type="caution">
    <text evidence="15">The sequence shown here is derived from an EMBL/GenBank/DDBJ whole genome shotgun (WGS) entry which is preliminary data.</text>
</comment>
<proteinExistence type="predicted"/>
<dbReference type="GO" id="GO:0030158">
    <property type="term" value="F:protein xylosyltransferase activity"/>
    <property type="evidence" value="ECO:0007669"/>
    <property type="project" value="InterPro"/>
</dbReference>
<organism evidence="15 16">
    <name type="scientific">Streptococcus mitis</name>
    <dbReference type="NCBI Taxonomy" id="28037"/>
    <lineage>
        <taxon>Bacteria</taxon>
        <taxon>Bacillati</taxon>
        <taxon>Bacillota</taxon>
        <taxon>Bacilli</taxon>
        <taxon>Lactobacillales</taxon>
        <taxon>Streptococcaceae</taxon>
        <taxon>Streptococcus</taxon>
        <taxon>Streptococcus mitis group</taxon>
    </lineage>
</organism>
<evidence type="ECO:0000256" key="2">
    <source>
        <dbReference type="ARBA" id="ARBA00004648"/>
    </source>
</evidence>
<keyword evidence="9" id="KW-1133">Transmembrane helix</keyword>
<evidence type="ECO:0000256" key="6">
    <source>
        <dbReference type="ARBA" id="ARBA00022723"/>
    </source>
</evidence>
<reference evidence="15 16" key="1">
    <citation type="submission" date="2015-02" db="EMBL/GenBank/DDBJ databases">
        <title>Evolution of amylase-binding proteins of oral streptococcal species.</title>
        <authorList>
            <person name="Haase E.M."/>
        </authorList>
    </citation>
    <scope>NUCLEOTIDE SEQUENCE [LARGE SCALE GENOMIC DNA]</scope>
    <source>
        <strain evidence="15 16">SK137</strain>
    </source>
</reference>
<evidence type="ECO:0000256" key="7">
    <source>
        <dbReference type="ARBA" id="ARBA00022824"/>
    </source>
</evidence>
<sequence length="312" mass="37285">MVHKHAYLILAHSQFNQLAFLVSLLDHQDNDIFIHIDKKSNIDDYFLDLIKSSAKQSQVYFTERVSVSWGGYSQIEAEMILFKAASKRESYYFYHLISGVDLPLLSQQRIHNFFDDYKDYSFLTFMNIEDNGEDINRFKYYHLFESFTYRTLPGAVGKLAFKIYRNLEVWIQKLFRVNRYTIFNVNPVKASQWVSLPNNIVEILIDKESDTEKMFRKSFLSDEIFIPMILNKELRNYKVYDASINHGYKKEFQGNLRYINWWDGKPYTWTDSEKDLKELRLAAKNGYLFSRKFDIENYPKIKELIVELTKEI</sequence>
<evidence type="ECO:0000256" key="13">
    <source>
        <dbReference type="ARBA" id="ARBA00023180"/>
    </source>
</evidence>
<keyword evidence="7" id="KW-0256">Endoplasmic reticulum</keyword>
<keyword evidence="12" id="KW-1015">Disulfide bond</keyword>
<dbReference type="Proteomes" id="UP000033415">
    <property type="component" value="Unassembled WGS sequence"/>
</dbReference>
<keyword evidence="5" id="KW-0812">Transmembrane</keyword>
<comment type="subcellular location">
    <subcellularLocation>
        <location evidence="2">Endoplasmic reticulum membrane</location>
        <topology evidence="2">Single-pass type II membrane protein</topology>
    </subcellularLocation>
    <subcellularLocation>
        <location evidence="1">Golgi apparatus membrane</location>
        <topology evidence="1">Single-pass type II membrane protein</topology>
    </subcellularLocation>
</comment>